<evidence type="ECO:0000313" key="3">
    <source>
        <dbReference type="Proteomes" id="UP000008983"/>
    </source>
</evidence>
<dbReference type="SUPFAM" id="SSF57783">
    <property type="entry name" value="Zinc beta-ribbon"/>
    <property type="match status" value="1"/>
</dbReference>
<accession>G0QPX9</accession>
<dbReference type="InParanoid" id="G0QPX9"/>
<dbReference type="Gene3D" id="2.20.25.10">
    <property type="match status" value="1"/>
</dbReference>
<dbReference type="EMBL" id="GL983588">
    <property type="protein sequence ID" value="EGR32727.1"/>
    <property type="molecule type" value="Genomic_DNA"/>
</dbReference>
<proteinExistence type="predicted"/>
<protein>
    <submittedName>
        <fullName evidence="2">Uncharacterized protein</fullName>
    </submittedName>
</protein>
<keyword evidence="3" id="KW-1185">Reference proteome</keyword>
<gene>
    <name evidence="2" type="ORF">IMG5_072550</name>
</gene>
<feature type="region of interest" description="Disordered" evidence="1">
    <location>
        <begin position="1"/>
        <end position="23"/>
    </location>
</feature>
<evidence type="ECO:0000313" key="2">
    <source>
        <dbReference type="EMBL" id="EGR32727.1"/>
    </source>
</evidence>
<dbReference type="RefSeq" id="XP_004036713.1">
    <property type="nucleotide sequence ID" value="XM_004036665.1"/>
</dbReference>
<dbReference type="eggNOG" id="ENOG502T1WD">
    <property type="taxonomic scope" value="Eukaryota"/>
</dbReference>
<evidence type="ECO:0000256" key="1">
    <source>
        <dbReference type="SAM" id="MobiDB-lite"/>
    </source>
</evidence>
<reference evidence="2 3" key="1">
    <citation type="submission" date="2011-07" db="EMBL/GenBank/DDBJ databases">
        <authorList>
            <person name="Coyne R."/>
            <person name="Brami D."/>
            <person name="Johnson J."/>
            <person name="Hostetler J."/>
            <person name="Hannick L."/>
            <person name="Clark T."/>
            <person name="Cassidy-Hanley D."/>
            <person name="Inman J."/>
        </authorList>
    </citation>
    <scope>NUCLEOTIDE SEQUENCE [LARGE SCALE GENOMIC DNA]</scope>
    <source>
        <strain evidence="2 3">G5</strain>
    </source>
</reference>
<organism evidence="2 3">
    <name type="scientific">Ichthyophthirius multifiliis</name>
    <name type="common">White spot disease agent</name>
    <name type="synonym">Ich</name>
    <dbReference type="NCBI Taxonomy" id="5932"/>
    <lineage>
        <taxon>Eukaryota</taxon>
        <taxon>Sar</taxon>
        <taxon>Alveolata</taxon>
        <taxon>Ciliophora</taxon>
        <taxon>Intramacronucleata</taxon>
        <taxon>Oligohymenophorea</taxon>
        <taxon>Hymenostomatida</taxon>
        <taxon>Ophryoglenina</taxon>
        <taxon>Ichthyophthirius</taxon>
    </lineage>
</organism>
<dbReference type="AlphaFoldDB" id="G0QPX9"/>
<sequence>MFYSEAADINDPELGKDPSMPRTKRKCPWCGYDEAVYYFKAGPEQKNIVIQYICNSESCKIVIVDKKERTRYWTKEDEGKNFHDYDEEDDDMDVDI</sequence>
<dbReference type="Proteomes" id="UP000008983">
    <property type="component" value="Unassembled WGS sequence"/>
</dbReference>
<dbReference type="GeneID" id="14908891"/>
<dbReference type="STRING" id="857967.G0QPX9"/>
<dbReference type="OrthoDB" id="282270at2759"/>
<name>G0QPX9_ICHMU</name>